<reference evidence="1" key="1">
    <citation type="submission" date="2013-05" db="EMBL/GenBank/DDBJ databases">
        <authorList>
            <person name="Yim A.K.Y."/>
            <person name="Chan T.F."/>
            <person name="Ji K.M."/>
            <person name="Liu X.Y."/>
            <person name="Zhou J.W."/>
            <person name="Li R.Q."/>
            <person name="Yang K.Y."/>
            <person name="Li J."/>
            <person name="Li M."/>
            <person name="Law P.T.W."/>
            <person name="Wu Y.L."/>
            <person name="Cai Z.L."/>
            <person name="Qin H."/>
            <person name="Bao Y."/>
            <person name="Leung R.K.K."/>
            <person name="Ng P.K.S."/>
            <person name="Zou J."/>
            <person name="Zhong X.J."/>
            <person name="Ran P.X."/>
            <person name="Zhong N.S."/>
            <person name="Liu Z.G."/>
            <person name="Tsui S.K.W."/>
        </authorList>
    </citation>
    <scope>NUCLEOTIDE SEQUENCE</scope>
    <source>
        <strain evidence="1">Derf</strain>
        <tissue evidence="1">Whole organism</tissue>
    </source>
</reference>
<sequence>MIIEKKCENECKREYFLLWNYKRQCKAHSWRYITQNNSDVYLCFILAKLPIGVYASQYDSDGNVLRPVFLSNLDSFVLYSSIDSVQILASREDVSDEFV</sequence>
<comment type="caution">
    <text evidence="1">The sequence shown here is derived from an EMBL/GenBank/DDBJ whole genome shotgun (WGS) entry which is preliminary data.</text>
</comment>
<reference evidence="1" key="2">
    <citation type="journal article" date="2022" name="Res Sq">
        <title>Comparative Genomics Reveals Insights into the Divergent Evolution of Astigmatic Mites and Household Pest Adaptations.</title>
        <authorList>
            <person name="Xiong Q."/>
            <person name="Wan A.T.-Y."/>
            <person name="Liu X.-Y."/>
            <person name="Fung C.S.-H."/>
            <person name="Xiao X."/>
            <person name="Malainual N."/>
            <person name="Hou J."/>
            <person name="Wang L."/>
            <person name="Wang M."/>
            <person name="Yang K."/>
            <person name="Cui Y."/>
            <person name="Leung E."/>
            <person name="Nong W."/>
            <person name="Shin S.-K."/>
            <person name="Au S."/>
            <person name="Jeong K.Y."/>
            <person name="Chew F.T."/>
            <person name="Hui J."/>
            <person name="Leung T.F."/>
            <person name="Tungtrongchitr A."/>
            <person name="Zhong N."/>
            <person name="Liu Z."/>
            <person name="Tsui S."/>
        </authorList>
    </citation>
    <scope>NUCLEOTIDE SEQUENCE</scope>
    <source>
        <strain evidence="1">Derf</strain>
        <tissue evidence="1">Whole organism</tissue>
    </source>
</reference>
<dbReference type="Proteomes" id="UP000790347">
    <property type="component" value="Unassembled WGS sequence"/>
</dbReference>
<proteinExistence type="predicted"/>
<evidence type="ECO:0000313" key="2">
    <source>
        <dbReference type="Proteomes" id="UP000790347"/>
    </source>
</evidence>
<evidence type="ECO:0000313" key="1">
    <source>
        <dbReference type="EMBL" id="KAH9526463.1"/>
    </source>
</evidence>
<name>A0A922L8R9_DERFA</name>
<keyword evidence="2" id="KW-1185">Reference proteome</keyword>
<gene>
    <name evidence="1" type="ORF">DERF_000547</name>
</gene>
<protein>
    <submittedName>
        <fullName evidence="1">Uncharacterized protein</fullName>
    </submittedName>
</protein>
<dbReference type="EMBL" id="ASGP02000001">
    <property type="protein sequence ID" value="KAH9526463.1"/>
    <property type="molecule type" value="Genomic_DNA"/>
</dbReference>
<accession>A0A922L8R9</accession>
<dbReference type="AlphaFoldDB" id="A0A922L8R9"/>
<organism evidence="1 2">
    <name type="scientific">Dermatophagoides farinae</name>
    <name type="common">American house dust mite</name>
    <dbReference type="NCBI Taxonomy" id="6954"/>
    <lineage>
        <taxon>Eukaryota</taxon>
        <taxon>Metazoa</taxon>
        <taxon>Ecdysozoa</taxon>
        <taxon>Arthropoda</taxon>
        <taxon>Chelicerata</taxon>
        <taxon>Arachnida</taxon>
        <taxon>Acari</taxon>
        <taxon>Acariformes</taxon>
        <taxon>Sarcoptiformes</taxon>
        <taxon>Astigmata</taxon>
        <taxon>Psoroptidia</taxon>
        <taxon>Analgoidea</taxon>
        <taxon>Pyroglyphidae</taxon>
        <taxon>Dermatophagoidinae</taxon>
        <taxon>Dermatophagoides</taxon>
    </lineage>
</organism>